<dbReference type="Proteomes" id="UP000016646">
    <property type="component" value="Unassembled WGS sequence"/>
</dbReference>
<feature type="domain" description="Periplasmic binding protein" evidence="5">
    <location>
        <begin position="34"/>
        <end position="286"/>
    </location>
</feature>
<evidence type="ECO:0000256" key="1">
    <source>
        <dbReference type="ARBA" id="ARBA00004196"/>
    </source>
</evidence>
<organism evidence="6 7">
    <name type="scientific">Treponema socranskii subsp. socranskii VPI DR56BR1116 = ATCC 35536</name>
    <dbReference type="NCBI Taxonomy" id="1125725"/>
    <lineage>
        <taxon>Bacteria</taxon>
        <taxon>Pseudomonadati</taxon>
        <taxon>Spirochaetota</taxon>
        <taxon>Spirochaetia</taxon>
        <taxon>Spirochaetales</taxon>
        <taxon>Treponemataceae</taxon>
        <taxon>Treponema</taxon>
    </lineage>
</organism>
<dbReference type="SUPFAM" id="SSF53822">
    <property type="entry name" value="Periplasmic binding protein-like I"/>
    <property type="match status" value="1"/>
</dbReference>
<protein>
    <submittedName>
        <fullName evidence="6">Periplasmic-binding protein domain protein</fullName>
    </submittedName>
</protein>
<feature type="chain" id="PRO_5046374653" evidence="4">
    <location>
        <begin position="21"/>
        <end position="304"/>
    </location>
</feature>
<evidence type="ECO:0000256" key="3">
    <source>
        <dbReference type="ARBA" id="ARBA00022729"/>
    </source>
</evidence>
<dbReference type="InterPro" id="IPR025997">
    <property type="entry name" value="SBP_2_dom"/>
</dbReference>
<keyword evidence="3 4" id="KW-0732">Signal</keyword>
<comment type="similarity">
    <text evidence="2">Belongs to the bacterial solute-binding protein 2 family.</text>
</comment>
<evidence type="ECO:0000256" key="2">
    <source>
        <dbReference type="ARBA" id="ARBA00007639"/>
    </source>
</evidence>
<dbReference type="PANTHER" id="PTHR46847:SF1">
    <property type="entry name" value="D-ALLOSE-BINDING PERIPLASMIC PROTEIN-RELATED"/>
    <property type="match status" value="1"/>
</dbReference>
<dbReference type="Pfam" id="PF13407">
    <property type="entry name" value="Peripla_BP_4"/>
    <property type="match status" value="1"/>
</dbReference>
<comment type="subcellular location">
    <subcellularLocation>
        <location evidence="1">Cell envelope</location>
    </subcellularLocation>
</comment>
<sequence length="304" mass="31928">MKKLVVVAVTLLVTCATMFANGSQDSGKKKIFLITMDQMDQHWVQVNKGAQDAAKEAGTVQYKWLAPDTKDDAKQIECINNALSEGANCILLAANGPDAVTSALKEATAAGVKIVYVDSAADFPGEQLLATDNRAGGLQVGQMLIKELKSKNITKGKIGIIGVNAATESCNQREFGFRDAFKGSNFTLLETQYCQGDASVAKDMAANFITEGCVAVYGANEGSTVGVGNAVKEAKDKNVIGCGSDASDMNKSLVKSGALLCIMAQNPYKMGYEGVKSAVKVLAGEKVSPAYVDTGVSIITKSDL</sequence>
<keyword evidence="7" id="KW-1185">Reference proteome</keyword>
<dbReference type="InterPro" id="IPR028082">
    <property type="entry name" value="Peripla_BP_I"/>
</dbReference>
<gene>
    <name evidence="6" type="ORF">HMPREF0860_0066</name>
</gene>
<feature type="signal peptide" evidence="4">
    <location>
        <begin position="1"/>
        <end position="20"/>
    </location>
</feature>
<dbReference type="Gene3D" id="3.40.50.2300">
    <property type="match status" value="2"/>
</dbReference>
<proteinExistence type="inferred from homology"/>
<evidence type="ECO:0000313" key="6">
    <source>
        <dbReference type="EMBL" id="ERK02632.1"/>
    </source>
</evidence>
<dbReference type="CDD" id="cd20008">
    <property type="entry name" value="PBP1_ABC_sugar_binding-like"/>
    <property type="match status" value="1"/>
</dbReference>
<evidence type="ECO:0000259" key="5">
    <source>
        <dbReference type="Pfam" id="PF13407"/>
    </source>
</evidence>
<dbReference type="PANTHER" id="PTHR46847">
    <property type="entry name" value="D-ALLOSE-BINDING PERIPLASMIC PROTEIN-RELATED"/>
    <property type="match status" value="1"/>
</dbReference>
<dbReference type="RefSeq" id="WP_021495614.1">
    <property type="nucleotide sequence ID" value="NZ_AVQI01000050.1"/>
</dbReference>
<evidence type="ECO:0000256" key="4">
    <source>
        <dbReference type="SAM" id="SignalP"/>
    </source>
</evidence>
<accession>A0ABP2YLH7</accession>
<name>A0ABP2YLH7_TRESO</name>
<reference evidence="6 7" key="1">
    <citation type="submission" date="2013-08" db="EMBL/GenBank/DDBJ databases">
        <authorList>
            <person name="Durkin A.S."/>
            <person name="Haft D.R."/>
            <person name="McCorrison J."/>
            <person name="Torralba M."/>
            <person name="Gillis M."/>
            <person name="Haft D.H."/>
            <person name="Methe B."/>
            <person name="Sutton G."/>
            <person name="Nelson K.E."/>
        </authorList>
    </citation>
    <scope>NUCLEOTIDE SEQUENCE [LARGE SCALE GENOMIC DNA]</scope>
    <source>
        <strain evidence="6 7">ATCC 35536</strain>
    </source>
</reference>
<evidence type="ECO:0000313" key="7">
    <source>
        <dbReference type="Proteomes" id="UP000016646"/>
    </source>
</evidence>
<comment type="caution">
    <text evidence="6">The sequence shown here is derived from an EMBL/GenBank/DDBJ whole genome shotgun (WGS) entry which is preliminary data.</text>
</comment>
<dbReference type="EMBL" id="AVQI01000050">
    <property type="protein sequence ID" value="ERK02632.1"/>
    <property type="molecule type" value="Genomic_DNA"/>
</dbReference>